<dbReference type="GO" id="GO:0031176">
    <property type="term" value="F:endo-1,4-beta-xylanase activity"/>
    <property type="evidence" value="ECO:0007669"/>
    <property type="project" value="UniProtKB-EC"/>
</dbReference>
<comment type="catalytic activity">
    <reaction evidence="1 9">
        <text>Endohydrolysis of (1-&gt;4)-beta-D-xylosidic linkages in xylans.</text>
        <dbReference type="EC" id="3.2.1.8"/>
    </reaction>
</comment>
<evidence type="ECO:0000259" key="10">
    <source>
        <dbReference type="PROSITE" id="PS51760"/>
    </source>
</evidence>
<evidence type="ECO:0000256" key="4">
    <source>
        <dbReference type="ARBA" id="ARBA00022729"/>
    </source>
</evidence>
<gene>
    <name evidence="11" type="ORF">CLV51_106149</name>
</gene>
<evidence type="ECO:0000256" key="1">
    <source>
        <dbReference type="ARBA" id="ARBA00000681"/>
    </source>
</evidence>
<dbReference type="SUPFAM" id="SSF51445">
    <property type="entry name" value="(Trans)glycosidases"/>
    <property type="match status" value="1"/>
</dbReference>
<dbReference type="InterPro" id="IPR017853">
    <property type="entry name" value="GH"/>
</dbReference>
<dbReference type="EMBL" id="PYAW01000006">
    <property type="protein sequence ID" value="PSL44283.1"/>
    <property type="molecule type" value="Genomic_DNA"/>
</dbReference>
<dbReference type="PANTHER" id="PTHR31490">
    <property type="entry name" value="GLYCOSYL HYDROLASE"/>
    <property type="match status" value="1"/>
</dbReference>
<evidence type="ECO:0000256" key="7">
    <source>
        <dbReference type="ARBA" id="ARBA00023295"/>
    </source>
</evidence>
<dbReference type="InterPro" id="IPR044846">
    <property type="entry name" value="GH10"/>
</dbReference>
<evidence type="ECO:0000256" key="3">
    <source>
        <dbReference type="ARBA" id="ARBA00022651"/>
    </source>
</evidence>
<reference evidence="11 12" key="1">
    <citation type="submission" date="2018-03" db="EMBL/GenBank/DDBJ databases">
        <title>Genomic Encyclopedia of Archaeal and Bacterial Type Strains, Phase II (KMG-II): from individual species to whole genera.</title>
        <authorList>
            <person name="Goeker M."/>
        </authorList>
    </citation>
    <scope>NUCLEOTIDE SEQUENCE [LARGE SCALE GENOMIC DNA]</scope>
    <source>
        <strain evidence="11 12">DSM 24859</strain>
    </source>
</reference>
<keyword evidence="4" id="KW-0732">Signal</keyword>
<keyword evidence="6 9" id="KW-0119">Carbohydrate metabolism</keyword>
<keyword evidence="3 11" id="KW-0858">Xylan degradation</keyword>
<dbReference type="PANTHER" id="PTHR31490:SF88">
    <property type="entry name" value="BETA-XYLANASE"/>
    <property type="match status" value="1"/>
</dbReference>
<keyword evidence="12" id="KW-1185">Reference proteome</keyword>
<evidence type="ECO:0000256" key="9">
    <source>
        <dbReference type="RuleBase" id="RU361174"/>
    </source>
</evidence>
<feature type="domain" description="GH10" evidence="10">
    <location>
        <begin position="253"/>
        <end position="595"/>
    </location>
</feature>
<evidence type="ECO:0000256" key="2">
    <source>
        <dbReference type="ARBA" id="ARBA00007495"/>
    </source>
</evidence>
<dbReference type="Pfam" id="PF00331">
    <property type="entry name" value="Glyco_hydro_10"/>
    <property type="match status" value="1"/>
</dbReference>
<comment type="similarity">
    <text evidence="2 9">Belongs to the glycosyl hydrolase 10 (cellulase F) family.</text>
</comment>
<evidence type="ECO:0000313" key="11">
    <source>
        <dbReference type="EMBL" id="PSL44283.1"/>
    </source>
</evidence>
<dbReference type="PROSITE" id="PS51760">
    <property type="entry name" value="GH10_2"/>
    <property type="match status" value="1"/>
</dbReference>
<dbReference type="AlphaFoldDB" id="A0A2P8HDI4"/>
<dbReference type="GO" id="GO:0045493">
    <property type="term" value="P:xylan catabolic process"/>
    <property type="evidence" value="ECO:0007669"/>
    <property type="project" value="UniProtKB-KW"/>
</dbReference>
<proteinExistence type="inferred from homology"/>
<dbReference type="PRINTS" id="PR00134">
    <property type="entry name" value="GLHYDRLASE10"/>
</dbReference>
<comment type="caution">
    <text evidence="11">The sequence shown here is derived from an EMBL/GenBank/DDBJ whole genome shotgun (WGS) entry which is preliminary data.</text>
</comment>
<dbReference type="InterPro" id="IPR001000">
    <property type="entry name" value="GH10_dom"/>
</dbReference>
<accession>A0A2P8HDI4</accession>
<dbReference type="EC" id="3.2.1.8" evidence="9"/>
<evidence type="ECO:0000256" key="6">
    <source>
        <dbReference type="ARBA" id="ARBA00023277"/>
    </source>
</evidence>
<sequence length="600" mass="66933">MSNFCAGKNLKIILLTTFLLFTISFGCKKQSYGNADNFYKDDIPFTDLINGHDWQHFSGATVKPEGILIQALNRGIVPKIRVPGETAIEQEKEPLTKNPPYNLQGPYLKVQGDFLLVATVTPPSEKGALIYFCGQLPDIYDEWKQEGKSIAIGIKNQLLQLIIHDGTSIIPKTAAFIGSLQNVQLAIKRSGNKIEWYVNNIFAGNFEDTYNIFGEGKIYFGAEAEAGSSFLLNALVVKPVNLLSKVEVVDNKICTISALSNTLRSTANLLPRPIHIGTAVAVNPLMTDTLYARTVASQYSMVTPENDMKFQFIHPQPNIYAFAEADAIVDFARQNKIAVHGHTLAWHEAIPQWVSAMENDPAKITAIFRDHIITVTSHYKGKITEWDVVNEPVRDLNMDENAGLRGSSPWFKAMGEEYIDIAFNLVHNIDPAAKLYINEYGVEELDETDPDNKCNVLYRLVKRLQKRHVPIHGIAFQVHEDMGKGKTPVTPDALARTMKKFTDLGLEVRVSEMDVSLHGTETAPLLSRQAAYYKAILAVCMANPKCSGFSTWGFTDRYSSLGWRDNETGKVNYGNGLPFDERSQPKEAYYALLSQLKGSR</sequence>
<keyword evidence="7 9" id="KW-0326">Glycosidase</keyword>
<evidence type="ECO:0000256" key="8">
    <source>
        <dbReference type="ARBA" id="ARBA00023326"/>
    </source>
</evidence>
<organism evidence="11 12">
    <name type="scientific">Chitinophaga niastensis</name>
    <dbReference type="NCBI Taxonomy" id="536980"/>
    <lineage>
        <taxon>Bacteria</taxon>
        <taxon>Pseudomonadati</taxon>
        <taxon>Bacteroidota</taxon>
        <taxon>Chitinophagia</taxon>
        <taxon>Chitinophagales</taxon>
        <taxon>Chitinophagaceae</taxon>
        <taxon>Chitinophaga</taxon>
    </lineage>
</organism>
<keyword evidence="5 9" id="KW-0378">Hydrolase</keyword>
<keyword evidence="8 9" id="KW-0624">Polysaccharide degradation</keyword>
<protein>
    <recommendedName>
        <fullName evidence="9">Beta-xylanase</fullName>
        <ecNumber evidence="9">3.2.1.8</ecNumber>
    </recommendedName>
</protein>
<dbReference type="Proteomes" id="UP000240971">
    <property type="component" value="Unassembled WGS sequence"/>
</dbReference>
<evidence type="ECO:0000256" key="5">
    <source>
        <dbReference type="ARBA" id="ARBA00022801"/>
    </source>
</evidence>
<name>A0A2P8HDI4_CHINA</name>
<evidence type="ECO:0000313" key="12">
    <source>
        <dbReference type="Proteomes" id="UP000240971"/>
    </source>
</evidence>
<dbReference type="Gene3D" id="3.20.20.80">
    <property type="entry name" value="Glycosidases"/>
    <property type="match status" value="1"/>
</dbReference>
<dbReference type="SMART" id="SM00633">
    <property type="entry name" value="Glyco_10"/>
    <property type="match status" value="1"/>
</dbReference>